<dbReference type="InterPro" id="IPR025352">
    <property type="entry name" value="DUF4256"/>
</dbReference>
<keyword evidence="2" id="KW-1185">Reference proteome</keyword>
<dbReference type="OrthoDB" id="8442276at2"/>
<dbReference type="Pfam" id="PF14066">
    <property type="entry name" value="DUF4256"/>
    <property type="match status" value="1"/>
</dbReference>
<dbReference type="Proteomes" id="UP000248553">
    <property type="component" value="Unassembled WGS sequence"/>
</dbReference>
<evidence type="ECO:0000313" key="1">
    <source>
        <dbReference type="EMBL" id="RAK65987.1"/>
    </source>
</evidence>
<reference evidence="2" key="1">
    <citation type="submission" date="2018-05" db="EMBL/GenBank/DDBJ databases">
        <authorList>
            <person name="Nie L."/>
        </authorList>
    </citation>
    <scope>NUCLEOTIDE SEQUENCE [LARGE SCALE GENOMIC DNA]</scope>
    <source>
        <strain evidence="2">NL</strain>
    </source>
</reference>
<dbReference type="EMBL" id="QHKM01000004">
    <property type="protein sequence ID" value="RAK65987.1"/>
    <property type="molecule type" value="Genomic_DNA"/>
</dbReference>
<gene>
    <name evidence="1" type="ORF">DLM85_14870</name>
</gene>
<name>A0A328BGG1_9BACT</name>
<evidence type="ECO:0000313" key="2">
    <source>
        <dbReference type="Proteomes" id="UP000248553"/>
    </source>
</evidence>
<dbReference type="RefSeq" id="WP_111478897.1">
    <property type="nucleotide sequence ID" value="NZ_QHKM01000004.1"/>
</dbReference>
<dbReference type="AlphaFoldDB" id="A0A328BGG1"/>
<organism evidence="1 2">
    <name type="scientific">Hymenobacter edaphi</name>
    <dbReference type="NCBI Taxonomy" id="2211146"/>
    <lineage>
        <taxon>Bacteria</taxon>
        <taxon>Pseudomonadati</taxon>
        <taxon>Bacteroidota</taxon>
        <taxon>Cytophagia</taxon>
        <taxon>Cytophagales</taxon>
        <taxon>Hymenobacteraceae</taxon>
        <taxon>Hymenobacter</taxon>
    </lineage>
</organism>
<comment type="caution">
    <text evidence="1">The sequence shown here is derived from an EMBL/GenBank/DDBJ whole genome shotgun (WGS) entry which is preliminary data.</text>
</comment>
<protein>
    <submittedName>
        <fullName evidence="1">DUF4256 domain-containing protein</fullName>
    </submittedName>
</protein>
<accession>A0A328BGG1</accession>
<proteinExistence type="predicted"/>
<sequence>MAQGNKKELSAAQREELLRVLRARFAQNPARHPDLAWGPVQARLEANPAKLWALDEMEITGGEPDVVGQDDATGEYVFVDCAAESPKGRRSLCYDLEGWEARKEHRPAHNAVDMAAAMGIELLTEQQYRELQQLGTFDAKTSSWLQTPAAIRQLGGALFADYRYGTVFVYHNSAPSYYAARGFRGALRV</sequence>